<dbReference type="RefSeq" id="WP_123521399.1">
    <property type="nucleotide sequence ID" value="NZ_JBHLWF010000031.1"/>
</dbReference>
<evidence type="ECO:0000313" key="4">
    <source>
        <dbReference type="EMBL" id="TCS99192.1"/>
    </source>
</evidence>
<dbReference type="EMBL" id="SMAF01000006">
    <property type="protein sequence ID" value="TCS99192.1"/>
    <property type="molecule type" value="Genomic_DNA"/>
</dbReference>
<keyword evidence="2 3" id="KW-0732">Signal</keyword>
<keyword evidence="5" id="KW-1185">Reference proteome</keyword>
<comment type="similarity">
    <text evidence="1">Belongs to the MlaA family.</text>
</comment>
<name>A0A4R3LGP7_9GAMM</name>
<evidence type="ECO:0000256" key="2">
    <source>
        <dbReference type="ARBA" id="ARBA00022729"/>
    </source>
</evidence>
<sequence>MPQLRRYALLLMVVLFPTLAAAQVGFVRSADEFDPLERYNRRVFAFNQTMDRAVIRPVARGYEKITTQGVRTSVTNFFANLRLPLSAAHALLQGKPRVAGRNLTRFSINSTMGVLGLFDPASRRFDIQGQQEDLGQTLAVWGVPEGPFIVLPFIGPSTGRDAVGGAVDGIADPVSYYARQEREFRPLALDLINLRASLFHTERYIDEAYDPYSFVRDAYRQRRWYAIYDGEPPADVLDRILMPEDDPADLLED</sequence>
<dbReference type="GO" id="GO:0016020">
    <property type="term" value="C:membrane"/>
    <property type="evidence" value="ECO:0007669"/>
    <property type="project" value="InterPro"/>
</dbReference>
<dbReference type="PRINTS" id="PR01805">
    <property type="entry name" value="VACJLIPOPROT"/>
</dbReference>
<reference evidence="4 5" key="1">
    <citation type="submission" date="2019-03" db="EMBL/GenBank/DDBJ databases">
        <title>Genomic Encyclopedia of Type Strains, Phase IV (KMG-IV): sequencing the most valuable type-strain genomes for metagenomic binning, comparative biology and taxonomic classification.</title>
        <authorList>
            <person name="Goeker M."/>
        </authorList>
    </citation>
    <scope>NUCLEOTIDE SEQUENCE [LARGE SCALE GENOMIC DNA]</scope>
    <source>
        <strain evidence="4 5">DSM 21944</strain>
    </source>
</reference>
<dbReference type="OrthoDB" id="9785326at2"/>
<keyword evidence="4" id="KW-0449">Lipoprotein</keyword>
<dbReference type="InterPro" id="IPR007428">
    <property type="entry name" value="MlaA"/>
</dbReference>
<gene>
    <name evidence="4" type="ORF">EDC25_10630</name>
</gene>
<comment type="caution">
    <text evidence="4">The sequence shown here is derived from an EMBL/GenBank/DDBJ whole genome shotgun (WGS) entry which is preliminary data.</text>
</comment>
<evidence type="ECO:0000313" key="5">
    <source>
        <dbReference type="Proteomes" id="UP000294599"/>
    </source>
</evidence>
<dbReference type="Proteomes" id="UP000294599">
    <property type="component" value="Unassembled WGS sequence"/>
</dbReference>
<evidence type="ECO:0000256" key="3">
    <source>
        <dbReference type="SAM" id="SignalP"/>
    </source>
</evidence>
<accession>A0A4R3LGP7</accession>
<dbReference type="GO" id="GO:0120010">
    <property type="term" value="P:intermembrane phospholipid transfer"/>
    <property type="evidence" value="ECO:0007669"/>
    <property type="project" value="TreeGrafter"/>
</dbReference>
<protein>
    <submittedName>
        <fullName evidence="4">Phospholipid-binding lipoprotein MlaA</fullName>
    </submittedName>
</protein>
<dbReference type="AlphaFoldDB" id="A0A4R3LGP7"/>
<proteinExistence type="inferred from homology"/>
<evidence type="ECO:0000256" key="1">
    <source>
        <dbReference type="ARBA" id="ARBA00010634"/>
    </source>
</evidence>
<dbReference type="PANTHER" id="PTHR30035:SF3">
    <property type="entry name" value="INTERMEMBRANE PHOSPHOLIPID TRANSPORT SYSTEM LIPOPROTEIN MLAA"/>
    <property type="match status" value="1"/>
</dbReference>
<dbReference type="Pfam" id="PF04333">
    <property type="entry name" value="MlaA"/>
    <property type="match status" value="1"/>
</dbReference>
<dbReference type="PANTHER" id="PTHR30035">
    <property type="entry name" value="LIPOPROTEIN VACJ-RELATED"/>
    <property type="match status" value="1"/>
</dbReference>
<organism evidence="4 5">
    <name type="scientific">Pseudofulvimonas gallinarii</name>
    <dbReference type="NCBI Taxonomy" id="634155"/>
    <lineage>
        <taxon>Bacteria</taxon>
        <taxon>Pseudomonadati</taxon>
        <taxon>Pseudomonadota</taxon>
        <taxon>Gammaproteobacteria</taxon>
        <taxon>Lysobacterales</taxon>
        <taxon>Rhodanobacteraceae</taxon>
        <taxon>Pseudofulvimonas</taxon>
    </lineage>
</organism>
<feature type="chain" id="PRO_5030099292" evidence="3">
    <location>
        <begin position="23"/>
        <end position="253"/>
    </location>
</feature>
<feature type="signal peptide" evidence="3">
    <location>
        <begin position="1"/>
        <end position="22"/>
    </location>
</feature>